<gene>
    <name evidence="1" type="ORF">AVEN_265204_1</name>
</gene>
<comment type="caution">
    <text evidence="1">The sequence shown here is derived from an EMBL/GenBank/DDBJ whole genome shotgun (WGS) entry which is preliminary data.</text>
</comment>
<name>A0A4Y2CR55_ARAVE</name>
<reference evidence="1 2" key="1">
    <citation type="journal article" date="2019" name="Sci. Rep.">
        <title>Orb-weaving spider Araneus ventricosus genome elucidates the spidroin gene catalogue.</title>
        <authorList>
            <person name="Kono N."/>
            <person name="Nakamura H."/>
            <person name="Ohtoshi R."/>
            <person name="Moran D.A.P."/>
            <person name="Shinohara A."/>
            <person name="Yoshida Y."/>
            <person name="Fujiwara M."/>
            <person name="Mori M."/>
            <person name="Tomita M."/>
            <person name="Arakawa K."/>
        </authorList>
    </citation>
    <scope>NUCLEOTIDE SEQUENCE [LARGE SCALE GENOMIC DNA]</scope>
</reference>
<protein>
    <submittedName>
        <fullName evidence="1">Uncharacterized protein</fullName>
    </submittedName>
</protein>
<proteinExistence type="predicted"/>
<evidence type="ECO:0000313" key="2">
    <source>
        <dbReference type="Proteomes" id="UP000499080"/>
    </source>
</evidence>
<dbReference type="Proteomes" id="UP000499080">
    <property type="component" value="Unassembled WGS sequence"/>
</dbReference>
<dbReference type="AlphaFoldDB" id="A0A4Y2CR55"/>
<organism evidence="1 2">
    <name type="scientific">Araneus ventricosus</name>
    <name type="common">Orbweaver spider</name>
    <name type="synonym">Epeira ventricosa</name>
    <dbReference type="NCBI Taxonomy" id="182803"/>
    <lineage>
        <taxon>Eukaryota</taxon>
        <taxon>Metazoa</taxon>
        <taxon>Ecdysozoa</taxon>
        <taxon>Arthropoda</taxon>
        <taxon>Chelicerata</taxon>
        <taxon>Arachnida</taxon>
        <taxon>Araneae</taxon>
        <taxon>Araneomorphae</taxon>
        <taxon>Entelegynae</taxon>
        <taxon>Araneoidea</taxon>
        <taxon>Araneidae</taxon>
        <taxon>Araneus</taxon>
    </lineage>
</organism>
<evidence type="ECO:0000313" key="1">
    <source>
        <dbReference type="EMBL" id="GBM06148.1"/>
    </source>
</evidence>
<dbReference type="EMBL" id="BGPR01000223">
    <property type="protein sequence ID" value="GBM06148.1"/>
    <property type="molecule type" value="Genomic_DNA"/>
</dbReference>
<sequence length="134" mass="15482">MCACALLENELHTFFEEKFYITTTNIDFSDDLSNGAHGKLKHVEFNEETTFAEYGWNFLVLLRLLARWIGLNYHEMPLILAGDFYYSNPAVSATKFHTTIDAVFSGCINKIETYTFVSYFSYHKTIVSMIECDD</sequence>
<keyword evidence="2" id="KW-1185">Reference proteome</keyword>
<accession>A0A4Y2CR55</accession>
<dbReference type="OrthoDB" id="10071389at2759"/>